<dbReference type="Pfam" id="PF00480">
    <property type="entry name" value="ROK"/>
    <property type="match status" value="1"/>
</dbReference>
<comment type="caution">
    <text evidence="1">The sequence shown here is derived from an EMBL/GenBank/DDBJ whole genome shotgun (WGS) entry which is preliminary data.</text>
</comment>
<gene>
    <name evidence="1" type="ORF">FGO68_gene13306</name>
</gene>
<proteinExistence type="predicted"/>
<evidence type="ECO:0000313" key="2">
    <source>
        <dbReference type="Proteomes" id="UP000785679"/>
    </source>
</evidence>
<dbReference type="AlphaFoldDB" id="A0A8J8NB65"/>
<dbReference type="PANTHER" id="PTHR18964">
    <property type="entry name" value="ROK (REPRESSOR, ORF, KINASE) FAMILY"/>
    <property type="match status" value="1"/>
</dbReference>
<organism evidence="1 2">
    <name type="scientific">Halteria grandinella</name>
    <dbReference type="NCBI Taxonomy" id="5974"/>
    <lineage>
        <taxon>Eukaryota</taxon>
        <taxon>Sar</taxon>
        <taxon>Alveolata</taxon>
        <taxon>Ciliophora</taxon>
        <taxon>Intramacronucleata</taxon>
        <taxon>Spirotrichea</taxon>
        <taxon>Stichotrichia</taxon>
        <taxon>Sporadotrichida</taxon>
        <taxon>Halteriidae</taxon>
        <taxon>Halteria</taxon>
    </lineage>
</organism>
<dbReference type="InterPro" id="IPR043129">
    <property type="entry name" value="ATPase_NBD"/>
</dbReference>
<dbReference type="Gene3D" id="3.30.420.40">
    <property type="match status" value="2"/>
</dbReference>
<protein>
    <recommendedName>
        <fullName evidence="3">Glucokinase</fullName>
    </recommendedName>
</protein>
<dbReference type="OrthoDB" id="61890at2759"/>
<keyword evidence="2" id="KW-1185">Reference proteome</keyword>
<dbReference type="Proteomes" id="UP000785679">
    <property type="component" value="Unassembled WGS sequence"/>
</dbReference>
<name>A0A8J8NB65_HALGN</name>
<evidence type="ECO:0000313" key="1">
    <source>
        <dbReference type="EMBL" id="TNV71444.1"/>
    </source>
</evidence>
<reference evidence="1" key="1">
    <citation type="submission" date="2019-06" db="EMBL/GenBank/DDBJ databases">
        <authorList>
            <person name="Zheng W."/>
        </authorList>
    </citation>
    <scope>NUCLEOTIDE SEQUENCE</scope>
    <source>
        <strain evidence="1">QDHG01</strain>
    </source>
</reference>
<evidence type="ECO:0008006" key="3">
    <source>
        <dbReference type="Google" id="ProtNLM"/>
    </source>
</evidence>
<sequence length="415" mass="44264">MVAKSKNELVLGIDLGGTKTLVGVVDRDGRILGRGKLSTPSHQGGDAIVDVIARAAETAILESGKSFDEVAMAGIGSPGPLDIDKGMILFSANMDVVNYPIAEKLSERFGVPTVLRNDVRASCYAEWKLGAGKGMNNLLGAFVGTGLGGCLIIDGKLHVGHDGNAGEIGHIKAKPNGAKCGCGLKGCLEVYASKTGLVRRFAKARKRGVSSQLFRIWSGPDQKLKSRYLAECYKSGDSLVLEELQRAARFLGGSLGGLVNLLSPEAVILGGGVSLALGEPWLNWVRTAAKEHMLVVPEDRETILPAALGDDAGVLGAALLARESRQAGTLRRRIVIRRLIEFRVGANGKKHDSNMGAEHSEYYGSTMLDSQRIQEVQGNTSCLPFLGCERSKIGLISSIPRLSFCSDEEFCLRFT</sequence>
<accession>A0A8J8NB65</accession>
<dbReference type="InterPro" id="IPR000600">
    <property type="entry name" value="ROK"/>
</dbReference>
<dbReference type="PANTHER" id="PTHR18964:SF149">
    <property type="entry name" value="BIFUNCTIONAL UDP-N-ACETYLGLUCOSAMINE 2-EPIMERASE_N-ACETYLMANNOSAMINE KINASE"/>
    <property type="match status" value="1"/>
</dbReference>
<dbReference type="EMBL" id="RRYP01029798">
    <property type="protein sequence ID" value="TNV71444.1"/>
    <property type="molecule type" value="Genomic_DNA"/>
</dbReference>
<dbReference type="SUPFAM" id="SSF53067">
    <property type="entry name" value="Actin-like ATPase domain"/>
    <property type="match status" value="1"/>
</dbReference>